<feature type="transmembrane region" description="Helical" evidence="1">
    <location>
        <begin position="81"/>
        <end position="99"/>
    </location>
</feature>
<geneLocation type="mitochondrion" evidence="2"/>
<keyword evidence="1" id="KW-0472">Membrane</keyword>
<organism evidence="2">
    <name type="scientific">Illinigina sp. EMHAU-15062817</name>
    <dbReference type="NCBI Taxonomy" id="2040461"/>
    <lineage>
        <taxon>Eukaryota</taxon>
        <taxon>Metazoa</taxon>
        <taxon>Ecdysozoa</taxon>
        <taxon>Arthropoda</taxon>
        <taxon>Hexapoda</taxon>
        <taxon>Insecta</taxon>
        <taxon>Pterygota</taxon>
        <taxon>Neoptera</taxon>
        <taxon>Paraneoptera</taxon>
        <taxon>Hemiptera</taxon>
        <taxon>Auchenorrhyncha</taxon>
        <taxon>Membracoidea</taxon>
        <taxon>Cicadellidae</taxon>
        <taxon>Typhlocybinae</taxon>
        <taxon>Erythroneurini</taxon>
        <taxon>Illinigina</taxon>
    </lineage>
</organism>
<feature type="transmembrane region" description="Helical" evidence="1">
    <location>
        <begin position="128"/>
        <end position="149"/>
    </location>
</feature>
<gene>
    <name evidence="2" type="primary">nad6</name>
</gene>
<proteinExistence type="predicted"/>
<accession>A0A343KGK9</accession>
<reference evidence="2" key="1">
    <citation type="journal article" date="2017" name="Sci. Rep.">
        <title>Deep-level phylogeny of Cicadomorpha inferred from mitochondrial genomes sequenced by NGS.</title>
        <authorList>
            <person name="Song N."/>
            <person name="Cai W."/>
            <person name="Li H."/>
        </authorList>
    </citation>
    <scope>NUCLEOTIDE SEQUENCE</scope>
</reference>
<dbReference type="EMBL" id="KY039129">
    <property type="protein sequence ID" value="ATF28601.1"/>
    <property type="molecule type" value="Genomic_DNA"/>
</dbReference>
<sequence>MKLSIMKLMMVISSFTPFLKNPMSMGFMLMSQTIMMIMLTNKMMYSSWFMMITFLMMIGGLLIIFSYMSSIASNEKFKTKINFMLMFMIMMIMFDEMILDNQINENQSIMATSNNEFSLIKIYNNKSMVITIFLVIYLLVTMISVSKIVKHYKGPLRSFKKYE</sequence>
<keyword evidence="1" id="KW-1133">Transmembrane helix</keyword>
<keyword evidence="1" id="KW-0812">Transmembrane</keyword>
<name>A0A343KGK9_9HEMI</name>
<protein>
    <submittedName>
        <fullName evidence="2">NADH dehydrogenase subunit 6</fullName>
    </submittedName>
</protein>
<keyword evidence="2" id="KW-0496">Mitochondrion</keyword>
<evidence type="ECO:0000313" key="2">
    <source>
        <dbReference type="EMBL" id="ATF28601.1"/>
    </source>
</evidence>
<dbReference type="AlphaFoldDB" id="A0A343KGK9"/>
<evidence type="ECO:0000256" key="1">
    <source>
        <dbReference type="SAM" id="Phobius"/>
    </source>
</evidence>